<dbReference type="OrthoDB" id="9786172at2"/>
<dbReference type="STRING" id="223786.SAMN05216234_102103"/>
<gene>
    <name evidence="2" type="ORF">SAMN05216234_102103</name>
</gene>
<sequence length="298" mass="34883">MSEPLVSVIMSVYNDSKFLNESIESILNQSYKNFEFIIVNDGSSDSSLNVINEYAKKDNRIVVIDQKNKGLTKSLNIAIKKSNGDFIARMDADDISCKNRLKEQVKFLVENKEFALVGTNIIKIDQYGNFIEKNKTKYSDSEIRKTFCTRNCIAHGSVMLNRKLLGNILYYDENFKYSQDYRLWTKIARHYKIANLKESLYKLRVHNKSISKQKIEEQSIYAGVVAYEFENNEVVNNLKDEVNNNIDLRKKIGLILLMNFEPKIAMKYFSRRDLYYWISFFATLIDLKKIKNLVKLFK</sequence>
<dbReference type="Gene3D" id="3.90.550.10">
    <property type="entry name" value="Spore Coat Polysaccharide Biosynthesis Protein SpsA, Chain A"/>
    <property type="match status" value="1"/>
</dbReference>
<dbReference type="AlphaFoldDB" id="A0A1I5L9G6"/>
<organism evidence="2 3">
    <name type="scientific">Hydrogenimonas thermophila</name>
    <dbReference type="NCBI Taxonomy" id="223786"/>
    <lineage>
        <taxon>Bacteria</taxon>
        <taxon>Pseudomonadati</taxon>
        <taxon>Campylobacterota</taxon>
        <taxon>Epsilonproteobacteria</taxon>
        <taxon>Campylobacterales</taxon>
        <taxon>Hydrogenimonadaceae</taxon>
        <taxon>Hydrogenimonas</taxon>
    </lineage>
</organism>
<dbReference type="SUPFAM" id="SSF53448">
    <property type="entry name" value="Nucleotide-diphospho-sugar transferases"/>
    <property type="match status" value="1"/>
</dbReference>
<proteinExistence type="predicted"/>
<evidence type="ECO:0000313" key="2">
    <source>
        <dbReference type="EMBL" id="SFO93812.1"/>
    </source>
</evidence>
<accession>A0A1I5L9G6</accession>
<dbReference type="EMBL" id="FOXB01000002">
    <property type="protein sequence ID" value="SFO93812.1"/>
    <property type="molecule type" value="Genomic_DNA"/>
</dbReference>
<dbReference type="InterPro" id="IPR029044">
    <property type="entry name" value="Nucleotide-diphossugar_trans"/>
</dbReference>
<dbReference type="Pfam" id="PF00535">
    <property type="entry name" value="Glycos_transf_2"/>
    <property type="match status" value="1"/>
</dbReference>
<keyword evidence="3" id="KW-1185">Reference proteome</keyword>
<dbReference type="GO" id="GO:0016758">
    <property type="term" value="F:hexosyltransferase activity"/>
    <property type="evidence" value="ECO:0007669"/>
    <property type="project" value="UniProtKB-ARBA"/>
</dbReference>
<dbReference type="PANTHER" id="PTHR22916">
    <property type="entry name" value="GLYCOSYLTRANSFERASE"/>
    <property type="match status" value="1"/>
</dbReference>
<dbReference type="PANTHER" id="PTHR22916:SF3">
    <property type="entry name" value="UDP-GLCNAC:BETAGAL BETA-1,3-N-ACETYLGLUCOSAMINYLTRANSFERASE-LIKE PROTEIN 1"/>
    <property type="match status" value="1"/>
</dbReference>
<dbReference type="Proteomes" id="UP000199227">
    <property type="component" value="Unassembled WGS sequence"/>
</dbReference>
<dbReference type="InterPro" id="IPR001173">
    <property type="entry name" value="Glyco_trans_2-like"/>
</dbReference>
<name>A0A1I5L9G6_9BACT</name>
<reference evidence="2 3" key="1">
    <citation type="submission" date="2016-10" db="EMBL/GenBank/DDBJ databases">
        <authorList>
            <person name="de Groot N.N."/>
        </authorList>
    </citation>
    <scope>NUCLEOTIDE SEQUENCE [LARGE SCALE GENOMIC DNA]</scope>
    <source>
        <strain evidence="2 3">EP1-55-1</strain>
    </source>
</reference>
<evidence type="ECO:0000259" key="1">
    <source>
        <dbReference type="Pfam" id="PF00535"/>
    </source>
</evidence>
<feature type="domain" description="Glycosyltransferase 2-like" evidence="1">
    <location>
        <begin position="7"/>
        <end position="165"/>
    </location>
</feature>
<evidence type="ECO:0000313" key="3">
    <source>
        <dbReference type="Proteomes" id="UP000199227"/>
    </source>
</evidence>
<protein>
    <submittedName>
        <fullName evidence="2">Glycosyl transferase family 2</fullName>
    </submittedName>
</protein>
<keyword evidence="2" id="KW-0808">Transferase</keyword>
<dbReference type="RefSeq" id="WP_143089671.1">
    <property type="nucleotide sequence ID" value="NZ_FOXB01000002.1"/>
</dbReference>